<proteinExistence type="predicted"/>
<reference evidence="1 2" key="1">
    <citation type="submission" date="2023-02" db="EMBL/GenBank/DDBJ databases">
        <title>LHISI_Scaffold_Assembly.</title>
        <authorList>
            <person name="Stuart O.P."/>
            <person name="Cleave R."/>
            <person name="Magrath M.J.L."/>
            <person name="Mikheyev A.S."/>
        </authorList>
    </citation>
    <scope>NUCLEOTIDE SEQUENCE [LARGE SCALE GENOMIC DNA]</scope>
    <source>
        <strain evidence="1">Daus_M_001</strain>
        <tissue evidence="1">Leg muscle</tissue>
    </source>
</reference>
<comment type="caution">
    <text evidence="1">The sequence shown here is derived from an EMBL/GenBank/DDBJ whole genome shotgun (WGS) entry which is preliminary data.</text>
</comment>
<accession>A0ABQ9IB32</accession>
<gene>
    <name evidence="1" type="ORF">PR048_006480</name>
</gene>
<protein>
    <recommendedName>
        <fullName evidence="3">Tesmin/TSO1-like CXC domain-containing protein</fullName>
    </recommendedName>
</protein>
<keyword evidence="2" id="KW-1185">Reference proteome</keyword>
<evidence type="ECO:0000313" key="1">
    <source>
        <dbReference type="EMBL" id="KAJ8893879.1"/>
    </source>
</evidence>
<dbReference type="EMBL" id="JARBHB010000002">
    <property type="protein sequence ID" value="KAJ8893879.1"/>
    <property type="molecule type" value="Genomic_DNA"/>
</dbReference>
<organism evidence="1 2">
    <name type="scientific">Dryococelus australis</name>
    <dbReference type="NCBI Taxonomy" id="614101"/>
    <lineage>
        <taxon>Eukaryota</taxon>
        <taxon>Metazoa</taxon>
        <taxon>Ecdysozoa</taxon>
        <taxon>Arthropoda</taxon>
        <taxon>Hexapoda</taxon>
        <taxon>Insecta</taxon>
        <taxon>Pterygota</taxon>
        <taxon>Neoptera</taxon>
        <taxon>Polyneoptera</taxon>
        <taxon>Phasmatodea</taxon>
        <taxon>Verophasmatodea</taxon>
        <taxon>Anareolatae</taxon>
        <taxon>Phasmatidae</taxon>
        <taxon>Eurycanthinae</taxon>
        <taxon>Dryococelus</taxon>
    </lineage>
</organism>
<sequence length="290" mass="31613">MSKEKFRANPKNKGRLISMTIDKFSSADITCKQAKEDADTLIVNTALSLAPSSETVIVVGEYVGLLVILIGLCRVENVFFLKPGKDIVSPATFSPTNTVSSTVVENFLFLHAMSVLKDSNATQEMVATVRECFLFSLYGYSGMNVPSLNHLSTGLEPVFTVLPPAPSALLKLVSCKCTKNCQRNCGCKKAGICCSNTCLNCEGNCNNIAVVSQDEEDELDLETELEMDCTPIEPVDPIEEEQAMPRDISVSYGTTIVLLSFHLKHFKNGTHSEQPTVVQSKSFCSRPASH</sequence>
<dbReference type="Proteomes" id="UP001159363">
    <property type="component" value="Chromosome 2"/>
</dbReference>
<name>A0ABQ9IB32_9NEOP</name>
<evidence type="ECO:0000313" key="2">
    <source>
        <dbReference type="Proteomes" id="UP001159363"/>
    </source>
</evidence>
<evidence type="ECO:0008006" key="3">
    <source>
        <dbReference type="Google" id="ProtNLM"/>
    </source>
</evidence>